<comment type="caution">
    <text evidence="4">The sequence shown here is derived from an EMBL/GenBank/DDBJ whole genome shotgun (WGS) entry which is preliminary data.</text>
</comment>
<dbReference type="GO" id="GO:0016853">
    <property type="term" value="F:isomerase activity"/>
    <property type="evidence" value="ECO:0007669"/>
    <property type="project" value="UniProtKB-KW"/>
</dbReference>
<evidence type="ECO:0000256" key="3">
    <source>
        <dbReference type="SAM" id="SignalP"/>
    </source>
</evidence>
<gene>
    <name evidence="4" type="ORF">C942_01537</name>
</gene>
<feature type="signal peptide" evidence="3">
    <location>
        <begin position="1"/>
        <end position="26"/>
    </location>
</feature>
<feature type="chain" id="PRO_5003993224" description="N-acylglucosamine 2-epimerase" evidence="3">
    <location>
        <begin position="27"/>
        <end position="512"/>
    </location>
</feature>
<proteinExistence type="inferred from homology"/>
<dbReference type="AlphaFoldDB" id="L8JJJ7"/>
<comment type="similarity">
    <text evidence="1">Belongs to the N-acylglucosamine 2-epimerase family.</text>
</comment>
<dbReference type="Gene3D" id="1.50.10.10">
    <property type="match status" value="1"/>
</dbReference>
<dbReference type="SUPFAM" id="SSF48208">
    <property type="entry name" value="Six-hairpin glycosidases"/>
    <property type="match status" value="1"/>
</dbReference>
<sequence length="512" mass="59375">MNVNYPKQMLALGLSLWIGGSATVMAQQVTGVQVSVEQPSAAYPLPTGERWLEHASQGLAPYWMMDTAKGAPIGNFPTFRCDDGSLPDVKQPCRELDQGWIRSNFDRDYTRMKSRQVYAYGVLYHMTGDPEALKLAKAGVDYLLSELRDREHGGMISFRQDGKAGLKWQQRTSQDQAYAIVGLAFYYYLTRDPDVEKALIEQQAFIFDKYRDKATNQLLWVIEDGDEQYRTQQELVAQLDQINAYLLLVTPLLPEPYQKKWRDDLTWLTREMVQQFHSKDEQRFFGAIHHPAVKMPDARHNDYGHTIKAYWMTYLVGRYLNQPDWAKLGKEGMNITLERAAYGIQNDQAKSLLSEGLYSQWKDLQEIPTWRSGKYSWYISSWQWAELDQAAYTLNMLKPGTKNKQLYYTLNQYFDVWVDHQYGGVGMNPKSTKQFQWGNGYHQFEHALVGYLGSQAAYNKEARLYYALPFDYNGKLQPYYFYGERTKIEEGKQLEGFGGLHKVAVNYQNIRP</sequence>
<evidence type="ECO:0000313" key="5">
    <source>
        <dbReference type="Proteomes" id="UP000011134"/>
    </source>
</evidence>
<dbReference type="InterPro" id="IPR012341">
    <property type="entry name" value="6hp_glycosidase-like_sf"/>
</dbReference>
<dbReference type="EMBL" id="AMZO01000002">
    <property type="protein sequence ID" value="ELR67607.1"/>
    <property type="molecule type" value="Genomic_DNA"/>
</dbReference>
<evidence type="ECO:0000256" key="1">
    <source>
        <dbReference type="ARBA" id="ARBA00008558"/>
    </source>
</evidence>
<dbReference type="Pfam" id="PF07221">
    <property type="entry name" value="GlcNAc_2-epim"/>
    <property type="match status" value="1"/>
</dbReference>
<protein>
    <recommendedName>
        <fullName evidence="6">N-acylglucosamine 2-epimerase</fullName>
    </recommendedName>
</protein>
<evidence type="ECO:0000313" key="4">
    <source>
        <dbReference type="EMBL" id="ELR67607.1"/>
    </source>
</evidence>
<keyword evidence="5" id="KW-1185">Reference proteome</keyword>
<reference evidence="4 5" key="1">
    <citation type="submission" date="2012-12" db="EMBL/GenBank/DDBJ databases">
        <title>Genome Assembly of Photobacterium sp. AK15.</title>
        <authorList>
            <person name="Khatri I."/>
            <person name="Vaidya B."/>
            <person name="Srinivas T.N.R."/>
            <person name="Subramanian S."/>
            <person name="Pinnaka A."/>
        </authorList>
    </citation>
    <scope>NUCLEOTIDE SEQUENCE [LARGE SCALE GENOMIC DNA]</scope>
    <source>
        <strain evidence="4 5">AK15</strain>
    </source>
</reference>
<keyword evidence="3" id="KW-0732">Signal</keyword>
<dbReference type="Proteomes" id="UP000011134">
    <property type="component" value="Unassembled WGS sequence"/>
</dbReference>
<evidence type="ECO:0008006" key="6">
    <source>
        <dbReference type="Google" id="ProtNLM"/>
    </source>
</evidence>
<dbReference type="InterPro" id="IPR010819">
    <property type="entry name" value="AGE/CE"/>
</dbReference>
<keyword evidence="2" id="KW-0413">Isomerase</keyword>
<dbReference type="PANTHER" id="PTHR15108">
    <property type="entry name" value="N-ACYLGLUCOSAMINE-2-EPIMERASE"/>
    <property type="match status" value="1"/>
</dbReference>
<name>L8JJJ7_9GAMM</name>
<dbReference type="InterPro" id="IPR008928">
    <property type="entry name" value="6-hairpin_glycosidase_sf"/>
</dbReference>
<accession>L8JJJ7</accession>
<organism evidence="4 5">
    <name type="scientific">Photobacterium marinum</name>
    <dbReference type="NCBI Taxonomy" id="1056511"/>
    <lineage>
        <taxon>Bacteria</taxon>
        <taxon>Pseudomonadati</taxon>
        <taxon>Pseudomonadota</taxon>
        <taxon>Gammaproteobacteria</taxon>
        <taxon>Vibrionales</taxon>
        <taxon>Vibrionaceae</taxon>
        <taxon>Photobacterium</taxon>
    </lineage>
</organism>
<dbReference type="PATRIC" id="fig|1056511.3.peg.610"/>
<dbReference type="GO" id="GO:0005975">
    <property type="term" value="P:carbohydrate metabolic process"/>
    <property type="evidence" value="ECO:0007669"/>
    <property type="project" value="InterPro"/>
</dbReference>
<evidence type="ECO:0000256" key="2">
    <source>
        <dbReference type="ARBA" id="ARBA00023235"/>
    </source>
</evidence>